<evidence type="ECO:0000256" key="4">
    <source>
        <dbReference type="ARBA" id="ARBA00022741"/>
    </source>
</evidence>
<dbReference type="GO" id="GO:0004781">
    <property type="term" value="F:sulfate adenylyltransferase (ATP) activity"/>
    <property type="evidence" value="ECO:0007669"/>
    <property type="project" value="UniProtKB-EC"/>
</dbReference>
<dbReference type="Gene3D" id="3.10.400.10">
    <property type="entry name" value="Sulfate adenylyltransferase"/>
    <property type="match status" value="1"/>
</dbReference>
<evidence type="ECO:0000259" key="10">
    <source>
        <dbReference type="Pfam" id="PF14306"/>
    </source>
</evidence>
<comment type="pathway">
    <text evidence="7">Sulfur metabolism; hydrogen sulfide biosynthesis; sulfite from sulfate: step 2/3.</text>
</comment>
<proteinExistence type="inferred from homology"/>
<dbReference type="SUPFAM" id="SSF52540">
    <property type="entry name" value="P-loop containing nucleoside triphosphate hydrolases"/>
    <property type="match status" value="1"/>
</dbReference>
<comment type="caution">
    <text evidence="11">The sequence shown here is derived from an EMBL/GenBank/DDBJ whole genome shotgun (WGS) entry which is preliminary data.</text>
</comment>
<feature type="domain" description="ATP-sulfurylase PUA-like" evidence="10">
    <location>
        <begin position="8"/>
        <end position="131"/>
    </location>
</feature>
<dbReference type="GO" id="GO:0010134">
    <property type="term" value="P:sulfate assimilation via adenylyl sulfate reduction"/>
    <property type="evidence" value="ECO:0007669"/>
    <property type="project" value="TreeGrafter"/>
</dbReference>
<evidence type="ECO:0000256" key="5">
    <source>
        <dbReference type="ARBA" id="ARBA00022840"/>
    </source>
</evidence>
<dbReference type="EMBL" id="SZUV01000003">
    <property type="protein sequence ID" value="TQN49577.1"/>
    <property type="molecule type" value="Genomic_DNA"/>
</dbReference>
<evidence type="ECO:0000313" key="11">
    <source>
        <dbReference type="EMBL" id="TQN49577.1"/>
    </source>
</evidence>
<keyword evidence="4 7" id="KW-0547">Nucleotide-binding</keyword>
<dbReference type="Proteomes" id="UP000315403">
    <property type="component" value="Unassembled WGS sequence"/>
</dbReference>
<dbReference type="InterPro" id="IPR027417">
    <property type="entry name" value="P-loop_NTPase"/>
</dbReference>
<evidence type="ECO:0000259" key="8">
    <source>
        <dbReference type="Pfam" id="PF01583"/>
    </source>
</evidence>
<comment type="function">
    <text evidence="7">Catalyzes the synthesis of activated sulfate.</text>
</comment>
<keyword evidence="7 11" id="KW-0418">Kinase</keyword>
<sequence length="551" mass="60417">MKNNAVHVLTLRQRCDLELLLTGAFAPLTGFLDQADWQSVVENMRLRDGTLWPIPVVLDVDDALGSTLRSGDRLRLERSDGTPLAALTVSECYQPDKKLEAEAVYGSTDRNHPGVAELFDRGSWYMGGTVTPWDAQTLSRAAAVEFPPEYQTPAQLRAQWTGQHPVVAFQTRNPLHHAHIAVTRAGLEQAGTGAKLLLHPAIGPTKPGDIEAAYRMRVYRAVLDHYPQGQALLSPLPLAMRMAGPREALWHALIRRNFGATHFIIGRGHADPGASAGGLFYPTFAAQELFARHAQEMGISGIFLPEFAYSPTRRQYVPVSEANGEALAGISGTELRRKLASREEIPEWFSPPEVIRILRQAYRGADRRGLVIWFTGLSASGKSTLAGMLVRQLEAEDERAVTMLDGDIIRRFLSKGLSFSRDDRDENIRRIGFVASLVARHGGIAVVAAISPYRQARAEARRLVEEAGGLFLEVHVATPLALCAERDPKGLYAKALRGEIKGFTGVDDPYEEPEHPDCVVNHAQQEPAAALAALMDLLYRSGAVSDHVAGR</sequence>
<dbReference type="InterPro" id="IPR014729">
    <property type="entry name" value="Rossmann-like_a/b/a_fold"/>
</dbReference>
<feature type="domain" description="Sulphate adenylyltransferase catalytic" evidence="9">
    <location>
        <begin position="150"/>
        <end position="360"/>
    </location>
</feature>
<evidence type="ECO:0000259" key="9">
    <source>
        <dbReference type="Pfam" id="PF01747"/>
    </source>
</evidence>
<dbReference type="UniPathway" id="UPA00140">
    <property type="reaction ID" value="UER00205"/>
</dbReference>
<organism evidence="11 12">
    <name type="scientific">Acidithiobacillus thiooxidans ATCC 19377</name>
    <dbReference type="NCBI Taxonomy" id="637390"/>
    <lineage>
        <taxon>Bacteria</taxon>
        <taxon>Pseudomonadati</taxon>
        <taxon>Pseudomonadota</taxon>
        <taxon>Acidithiobacillia</taxon>
        <taxon>Acidithiobacillales</taxon>
        <taxon>Acidithiobacillaceae</taxon>
        <taxon>Acidithiobacillus</taxon>
    </lineage>
</organism>
<evidence type="ECO:0000256" key="3">
    <source>
        <dbReference type="ARBA" id="ARBA00022695"/>
    </source>
</evidence>
<keyword evidence="3 11" id="KW-0548">Nucleotidyltransferase</keyword>
<dbReference type="InterPro" id="IPR015947">
    <property type="entry name" value="PUA-like_sf"/>
</dbReference>
<keyword evidence="7" id="KW-0597">Phosphoprotein</keyword>
<dbReference type="Pfam" id="PF14306">
    <property type="entry name" value="PUA_2"/>
    <property type="match status" value="1"/>
</dbReference>
<dbReference type="InterPro" id="IPR002650">
    <property type="entry name" value="Sulphate_adenylyltransferase"/>
</dbReference>
<name>A0A543PZS5_ACITH</name>
<comment type="catalytic activity">
    <reaction evidence="6">
        <text>sulfate + ATP + H(+) = adenosine 5'-phosphosulfate + diphosphate</text>
        <dbReference type="Rhea" id="RHEA:18133"/>
        <dbReference type="ChEBI" id="CHEBI:15378"/>
        <dbReference type="ChEBI" id="CHEBI:16189"/>
        <dbReference type="ChEBI" id="CHEBI:30616"/>
        <dbReference type="ChEBI" id="CHEBI:33019"/>
        <dbReference type="ChEBI" id="CHEBI:58243"/>
        <dbReference type="EC" id="2.7.7.4"/>
    </reaction>
</comment>
<dbReference type="GO" id="GO:0070814">
    <property type="term" value="P:hydrogen sulfide biosynthetic process"/>
    <property type="evidence" value="ECO:0007669"/>
    <property type="project" value="UniProtKB-UniRule"/>
</dbReference>
<dbReference type="InterPro" id="IPR025980">
    <property type="entry name" value="ATP-Sase_PUA-like_dom"/>
</dbReference>
<dbReference type="Gene3D" id="3.40.50.300">
    <property type="entry name" value="P-loop containing nucleotide triphosphate hydrolases"/>
    <property type="match status" value="1"/>
</dbReference>
<dbReference type="Pfam" id="PF01747">
    <property type="entry name" value="ATP-sulfurylase"/>
    <property type="match status" value="1"/>
</dbReference>
<dbReference type="CDD" id="cd02027">
    <property type="entry name" value="APSK"/>
    <property type="match status" value="1"/>
</dbReference>
<protein>
    <recommendedName>
        <fullName evidence="7">Adenylyl-sulfate kinase</fullName>
        <ecNumber evidence="7">2.7.1.25</ecNumber>
    </recommendedName>
    <alternativeName>
        <fullName evidence="7">APS kinase</fullName>
    </alternativeName>
    <alternativeName>
        <fullName evidence="7">ATP adenosine-5'-phosphosulfate 3'-phosphotransferase</fullName>
    </alternativeName>
    <alternativeName>
        <fullName evidence="7">Adenosine-5'-phosphosulfate kinase</fullName>
    </alternativeName>
</protein>
<dbReference type="InterPro" id="IPR050512">
    <property type="entry name" value="Sulf_AdTrans/APS_kinase"/>
</dbReference>
<keyword evidence="2 7" id="KW-0808">Transferase</keyword>
<dbReference type="InterPro" id="IPR059117">
    <property type="entry name" value="APS_kinase_dom"/>
</dbReference>
<dbReference type="PANTHER" id="PTHR42700:SF1">
    <property type="entry name" value="SULFATE ADENYLYLTRANSFERASE"/>
    <property type="match status" value="1"/>
</dbReference>
<dbReference type="NCBIfam" id="TIGR00339">
    <property type="entry name" value="sopT"/>
    <property type="match status" value="1"/>
</dbReference>
<dbReference type="SUPFAM" id="SSF88697">
    <property type="entry name" value="PUA domain-like"/>
    <property type="match status" value="1"/>
</dbReference>
<evidence type="ECO:0000313" key="12">
    <source>
        <dbReference type="Proteomes" id="UP000315403"/>
    </source>
</evidence>
<dbReference type="RefSeq" id="WP_142089629.1">
    <property type="nucleotide sequence ID" value="NZ_SZUV01000003.1"/>
</dbReference>
<dbReference type="CDD" id="cd00517">
    <property type="entry name" value="ATPS"/>
    <property type="match status" value="1"/>
</dbReference>
<dbReference type="GO" id="GO:0005524">
    <property type="term" value="F:ATP binding"/>
    <property type="evidence" value="ECO:0007669"/>
    <property type="project" value="UniProtKB-UniRule"/>
</dbReference>
<feature type="active site" description="Phosphoserine intermediate" evidence="7">
    <location>
        <position position="451"/>
    </location>
</feature>
<dbReference type="PANTHER" id="PTHR42700">
    <property type="entry name" value="SULFATE ADENYLYLTRANSFERASE"/>
    <property type="match status" value="1"/>
</dbReference>
<gene>
    <name evidence="11" type="primary">sat</name>
    <name evidence="7 11" type="synonym">cysC</name>
    <name evidence="11" type="ORF">DLNHIDIE_02984</name>
</gene>
<dbReference type="SUPFAM" id="SSF52374">
    <property type="entry name" value="Nucleotidylyl transferase"/>
    <property type="match status" value="1"/>
</dbReference>
<dbReference type="EC" id="2.7.1.25" evidence="7"/>
<evidence type="ECO:0000256" key="6">
    <source>
        <dbReference type="ARBA" id="ARBA00049370"/>
    </source>
</evidence>
<dbReference type="GO" id="GO:0019379">
    <property type="term" value="P:sulfate assimilation, phosphoadenylyl sulfate reduction by phosphoadenylyl-sulfate reductase (thioredoxin)"/>
    <property type="evidence" value="ECO:0007669"/>
    <property type="project" value="TreeGrafter"/>
</dbReference>
<evidence type="ECO:0000256" key="7">
    <source>
        <dbReference type="HAMAP-Rule" id="MF_00065"/>
    </source>
</evidence>
<dbReference type="InterPro" id="IPR024951">
    <property type="entry name" value="Sulfurylase_cat_dom"/>
</dbReference>
<accession>A0A543PZS5</accession>
<keyword evidence="5 7" id="KW-0067">ATP-binding</keyword>
<feature type="domain" description="APS kinase" evidence="8">
    <location>
        <begin position="368"/>
        <end position="521"/>
    </location>
</feature>
<dbReference type="InterPro" id="IPR002891">
    <property type="entry name" value="APS"/>
</dbReference>
<dbReference type="Gene3D" id="3.40.50.620">
    <property type="entry name" value="HUPs"/>
    <property type="match status" value="1"/>
</dbReference>
<dbReference type="GO" id="GO:0004020">
    <property type="term" value="F:adenylylsulfate kinase activity"/>
    <property type="evidence" value="ECO:0007669"/>
    <property type="project" value="UniProtKB-UniRule"/>
</dbReference>
<feature type="binding site" evidence="7">
    <location>
        <begin position="376"/>
        <end position="383"/>
    </location>
    <ligand>
        <name>ATP</name>
        <dbReference type="ChEBI" id="CHEBI:30616"/>
    </ligand>
</feature>
<comment type="catalytic activity">
    <reaction evidence="1 7">
        <text>adenosine 5'-phosphosulfate + ATP = 3'-phosphoadenylyl sulfate + ADP + H(+)</text>
        <dbReference type="Rhea" id="RHEA:24152"/>
        <dbReference type="ChEBI" id="CHEBI:15378"/>
        <dbReference type="ChEBI" id="CHEBI:30616"/>
        <dbReference type="ChEBI" id="CHEBI:58243"/>
        <dbReference type="ChEBI" id="CHEBI:58339"/>
        <dbReference type="ChEBI" id="CHEBI:456216"/>
        <dbReference type="EC" id="2.7.1.25"/>
    </reaction>
</comment>
<evidence type="ECO:0000256" key="2">
    <source>
        <dbReference type="ARBA" id="ARBA00022679"/>
    </source>
</evidence>
<dbReference type="GO" id="GO:0005737">
    <property type="term" value="C:cytoplasm"/>
    <property type="evidence" value="ECO:0007669"/>
    <property type="project" value="TreeGrafter"/>
</dbReference>
<dbReference type="NCBIfam" id="NF003013">
    <property type="entry name" value="PRK03846.1"/>
    <property type="match status" value="1"/>
</dbReference>
<dbReference type="NCBIfam" id="TIGR00455">
    <property type="entry name" value="apsK"/>
    <property type="match status" value="1"/>
</dbReference>
<dbReference type="HAMAP" id="MF_00065">
    <property type="entry name" value="Adenylyl_sulf_kinase"/>
    <property type="match status" value="1"/>
</dbReference>
<dbReference type="AlphaFoldDB" id="A0A543PZS5"/>
<comment type="similarity">
    <text evidence="7">Belongs to the APS kinase family.</text>
</comment>
<evidence type="ECO:0000256" key="1">
    <source>
        <dbReference type="ARBA" id="ARBA00001823"/>
    </source>
</evidence>
<reference evidence="11 12" key="1">
    <citation type="submission" date="2019-03" db="EMBL/GenBank/DDBJ databases">
        <title>New insights into Acidothiobacillus thiooxidans sulfur metabolism through coupled gene expression, solution geochemistry, microscopy and spectroscopy analyses.</title>
        <authorList>
            <person name="Camacho D."/>
            <person name="Frazao R."/>
            <person name="Fouillen A."/>
            <person name="Nanci A."/>
            <person name="Lang B.F."/>
            <person name="Apte S.C."/>
            <person name="Baron C."/>
            <person name="Warren L.A."/>
        </authorList>
    </citation>
    <scope>NUCLEOTIDE SEQUENCE [LARGE SCALE GENOMIC DNA]</scope>
    <source>
        <strain evidence="11 12">ATCC 19377</strain>
    </source>
</reference>
<dbReference type="Pfam" id="PF01583">
    <property type="entry name" value="APS_kinase"/>
    <property type="match status" value="1"/>
</dbReference>